<accession>A0A367FZR7</accession>
<evidence type="ECO:0000256" key="1">
    <source>
        <dbReference type="ARBA" id="ARBA00023172"/>
    </source>
</evidence>
<reference evidence="3 4" key="1">
    <citation type="submission" date="2018-02" db="EMBL/GenBank/DDBJ databases">
        <title>Complete genome sequencing of Faecalibacterium prausnitzii strains isolated from the human gut.</title>
        <authorList>
            <person name="Fitzgerald B.C."/>
            <person name="Shkoporov A.N."/>
            <person name="Ross P.R."/>
            <person name="Hill C."/>
        </authorList>
    </citation>
    <scope>NUCLEOTIDE SEQUENCE [LARGE SCALE GENOMIC DNA]</scope>
    <source>
        <strain evidence="3 4">APC942/31-1</strain>
    </source>
</reference>
<dbReference type="GO" id="GO:0015074">
    <property type="term" value="P:DNA integration"/>
    <property type="evidence" value="ECO:0007669"/>
    <property type="project" value="InterPro"/>
</dbReference>
<dbReference type="Gene3D" id="1.10.443.10">
    <property type="entry name" value="Intergrase catalytic core"/>
    <property type="match status" value="1"/>
</dbReference>
<keyword evidence="1" id="KW-0233">DNA recombination</keyword>
<dbReference type="SUPFAM" id="SSF56349">
    <property type="entry name" value="DNA breaking-rejoining enzymes"/>
    <property type="match status" value="1"/>
</dbReference>
<evidence type="ECO:0000313" key="3">
    <source>
        <dbReference type="EMBL" id="RCH43244.1"/>
    </source>
</evidence>
<evidence type="ECO:0000313" key="4">
    <source>
        <dbReference type="Proteomes" id="UP000253208"/>
    </source>
</evidence>
<dbReference type="Proteomes" id="UP000253208">
    <property type="component" value="Unassembled WGS sequence"/>
</dbReference>
<name>A0A367FZR7_9FIRM</name>
<protein>
    <submittedName>
        <fullName evidence="3">Site-specific integrase</fullName>
    </submittedName>
</protein>
<dbReference type="GO" id="GO:0006310">
    <property type="term" value="P:DNA recombination"/>
    <property type="evidence" value="ECO:0007669"/>
    <property type="project" value="UniProtKB-KW"/>
</dbReference>
<dbReference type="PROSITE" id="PS51898">
    <property type="entry name" value="TYR_RECOMBINASE"/>
    <property type="match status" value="1"/>
</dbReference>
<feature type="domain" description="Tyr recombinase" evidence="2">
    <location>
        <begin position="1"/>
        <end position="177"/>
    </location>
</feature>
<dbReference type="EMBL" id="PSQG01000015">
    <property type="protein sequence ID" value="RCH43244.1"/>
    <property type="molecule type" value="Genomic_DNA"/>
</dbReference>
<sequence length="186" mass="21796">MNTVEPIRDMDLVMDLADYLKSNNERDYVLFMFGIYTGLRISDILKFRVRDVKGKDAVYIREKKTGKEKRFPINSELRPVIDEYISGKRDFEYLFRSPNYQNKAITRQQAYNILSAAGRKFGLDSIGTHTLRKTFGYHMYQQTHDAVTLKEIFNHADISVTLRYIGINQDNKDKLIKGLTFKHGRK</sequence>
<dbReference type="PANTHER" id="PTHR30349:SF82">
    <property type="entry name" value="INTEGRASE_RECOMBINASE YOEC-RELATED"/>
    <property type="match status" value="1"/>
</dbReference>
<dbReference type="Pfam" id="PF00589">
    <property type="entry name" value="Phage_integrase"/>
    <property type="match status" value="1"/>
</dbReference>
<dbReference type="GO" id="GO:0003677">
    <property type="term" value="F:DNA binding"/>
    <property type="evidence" value="ECO:0007669"/>
    <property type="project" value="InterPro"/>
</dbReference>
<evidence type="ECO:0000259" key="2">
    <source>
        <dbReference type="PROSITE" id="PS51898"/>
    </source>
</evidence>
<dbReference type="AlphaFoldDB" id="A0A367FZR7"/>
<organism evidence="3 4">
    <name type="scientific">Blautia obeum</name>
    <dbReference type="NCBI Taxonomy" id="40520"/>
    <lineage>
        <taxon>Bacteria</taxon>
        <taxon>Bacillati</taxon>
        <taxon>Bacillota</taxon>
        <taxon>Clostridia</taxon>
        <taxon>Lachnospirales</taxon>
        <taxon>Lachnospiraceae</taxon>
        <taxon>Blautia</taxon>
    </lineage>
</organism>
<dbReference type="InterPro" id="IPR002104">
    <property type="entry name" value="Integrase_catalytic"/>
</dbReference>
<dbReference type="InterPro" id="IPR013762">
    <property type="entry name" value="Integrase-like_cat_sf"/>
</dbReference>
<dbReference type="RefSeq" id="WP_114002367.1">
    <property type="nucleotide sequence ID" value="NZ_PSQG01000015.1"/>
</dbReference>
<comment type="caution">
    <text evidence="3">The sequence shown here is derived from an EMBL/GenBank/DDBJ whole genome shotgun (WGS) entry which is preliminary data.</text>
</comment>
<dbReference type="PANTHER" id="PTHR30349">
    <property type="entry name" value="PHAGE INTEGRASE-RELATED"/>
    <property type="match status" value="1"/>
</dbReference>
<dbReference type="InterPro" id="IPR050090">
    <property type="entry name" value="Tyrosine_recombinase_XerCD"/>
</dbReference>
<dbReference type="CDD" id="cd01192">
    <property type="entry name" value="INT_C_like_3"/>
    <property type="match status" value="1"/>
</dbReference>
<dbReference type="InterPro" id="IPR011010">
    <property type="entry name" value="DNA_brk_join_enz"/>
</dbReference>
<gene>
    <name evidence="3" type="ORF">C4886_11190</name>
</gene>
<proteinExistence type="predicted"/>